<evidence type="ECO:0000313" key="2">
    <source>
        <dbReference type="Proteomes" id="UP000466632"/>
    </source>
</evidence>
<accession>A0A7I7NY49</accession>
<sequence length="161" mass="17244">MGVFGFLRNLSEIGQLPPALRDELEAEGMIFSTGKVGVVRHFGGHVPGVYSASGVSRYAGAFAFTAARIVATFPTRGDANLRSIDCSWDSSTGPARATITGNGLKLEIDLHGVDHAFSGSMTLNYKKKIPDDVLEKLPTTTLRFSVQPVFVYRAAGVRPKA</sequence>
<dbReference type="EMBL" id="AP022582">
    <property type="protein sequence ID" value="BBY01541.1"/>
    <property type="molecule type" value="Genomic_DNA"/>
</dbReference>
<dbReference type="KEGG" id="mseo:MSEO_20400"/>
<keyword evidence="2" id="KW-1185">Reference proteome</keyword>
<gene>
    <name evidence="1" type="ORF">MSEO_20400</name>
</gene>
<organism evidence="1 2">
    <name type="scientific">Mycobacterium seoulense</name>
    <dbReference type="NCBI Taxonomy" id="386911"/>
    <lineage>
        <taxon>Bacteria</taxon>
        <taxon>Bacillati</taxon>
        <taxon>Actinomycetota</taxon>
        <taxon>Actinomycetes</taxon>
        <taxon>Mycobacteriales</taxon>
        <taxon>Mycobacteriaceae</taxon>
        <taxon>Mycobacterium</taxon>
    </lineage>
</organism>
<protein>
    <submittedName>
        <fullName evidence="1">Uncharacterized protein</fullName>
    </submittedName>
</protein>
<proteinExistence type="predicted"/>
<reference evidence="1 2" key="1">
    <citation type="journal article" date="2019" name="Emerg. Microbes Infect.">
        <title>Comprehensive subspecies identification of 175 nontuberculous mycobacteria species based on 7547 genomic profiles.</title>
        <authorList>
            <person name="Matsumoto Y."/>
            <person name="Kinjo T."/>
            <person name="Motooka D."/>
            <person name="Nabeya D."/>
            <person name="Jung N."/>
            <person name="Uechi K."/>
            <person name="Horii T."/>
            <person name="Iida T."/>
            <person name="Fujita J."/>
            <person name="Nakamura S."/>
        </authorList>
    </citation>
    <scope>NUCLEOTIDE SEQUENCE [LARGE SCALE GENOMIC DNA]</scope>
    <source>
        <strain evidence="1 2">JCM 16018</strain>
    </source>
</reference>
<name>A0A7I7NY49_9MYCO</name>
<dbReference type="AlphaFoldDB" id="A0A7I7NY49"/>
<evidence type="ECO:0000313" key="1">
    <source>
        <dbReference type="EMBL" id="BBY01541.1"/>
    </source>
</evidence>
<dbReference type="Proteomes" id="UP000466632">
    <property type="component" value="Chromosome"/>
</dbReference>